<dbReference type="Proteomes" id="UP001139028">
    <property type="component" value="Unassembled WGS sequence"/>
</dbReference>
<comment type="caution">
    <text evidence="1">The sequence shown here is derived from an EMBL/GenBank/DDBJ whole genome shotgun (WGS) entry which is preliminary data.</text>
</comment>
<dbReference type="AlphaFoldDB" id="A0A9X2J789"/>
<protein>
    <submittedName>
        <fullName evidence="1">Uncharacterized protein</fullName>
    </submittedName>
</protein>
<dbReference type="EMBL" id="JALBWM010000023">
    <property type="protein sequence ID" value="MCO1334216.1"/>
    <property type="molecule type" value="Genomic_DNA"/>
</dbReference>
<name>A0A9X2J789_9GAMM</name>
<dbReference type="RefSeq" id="WP_252465738.1">
    <property type="nucleotide sequence ID" value="NZ_JALBWM010000023.1"/>
</dbReference>
<sequence length="53" mass="5831">MNLIHNPLSHLDRPPPANILSELPFQALMVTLQSDGGKQQKAHLGDVISTSWI</sequence>
<gene>
    <name evidence="1" type="ORF">MO867_07650</name>
</gene>
<reference evidence="1" key="1">
    <citation type="journal article" date="2022" name="Arch. Microbiol.">
        <title>Microbulbifer okhotskensis sp. nov., isolated from a deep bottom sediment of the Okhotsk Sea.</title>
        <authorList>
            <person name="Romanenko L."/>
            <person name="Kurilenko V."/>
            <person name="Otstavnykh N."/>
            <person name="Velansky P."/>
            <person name="Isaeva M."/>
            <person name="Mikhailov V."/>
        </authorList>
    </citation>
    <scope>NUCLEOTIDE SEQUENCE</scope>
    <source>
        <strain evidence="1">OS29</strain>
    </source>
</reference>
<evidence type="ECO:0000313" key="1">
    <source>
        <dbReference type="EMBL" id="MCO1334216.1"/>
    </source>
</evidence>
<accession>A0A9X2J789</accession>
<evidence type="ECO:0000313" key="2">
    <source>
        <dbReference type="Proteomes" id="UP001139028"/>
    </source>
</evidence>
<keyword evidence="2" id="KW-1185">Reference proteome</keyword>
<organism evidence="1 2">
    <name type="scientific">Microbulbifer okhotskensis</name>
    <dbReference type="NCBI Taxonomy" id="2926617"/>
    <lineage>
        <taxon>Bacteria</taxon>
        <taxon>Pseudomonadati</taxon>
        <taxon>Pseudomonadota</taxon>
        <taxon>Gammaproteobacteria</taxon>
        <taxon>Cellvibrionales</taxon>
        <taxon>Microbulbiferaceae</taxon>
        <taxon>Microbulbifer</taxon>
    </lineage>
</organism>
<proteinExistence type="predicted"/>